<organism evidence="2 3">
    <name type="scientific">Piscinibacter koreensis</name>
    <dbReference type="NCBI Taxonomy" id="2742824"/>
    <lineage>
        <taxon>Bacteria</taxon>
        <taxon>Pseudomonadati</taxon>
        <taxon>Pseudomonadota</taxon>
        <taxon>Betaproteobacteria</taxon>
        <taxon>Burkholderiales</taxon>
        <taxon>Sphaerotilaceae</taxon>
        <taxon>Piscinibacter</taxon>
    </lineage>
</organism>
<feature type="compositionally biased region" description="Low complexity" evidence="1">
    <location>
        <begin position="140"/>
        <end position="149"/>
    </location>
</feature>
<accession>A0A7Y6NME9</accession>
<keyword evidence="3" id="KW-1185">Reference proteome</keyword>
<dbReference type="AlphaFoldDB" id="A0A7Y6NME9"/>
<evidence type="ECO:0000313" key="3">
    <source>
        <dbReference type="Proteomes" id="UP000529637"/>
    </source>
</evidence>
<dbReference type="RefSeq" id="WP_176068177.1">
    <property type="nucleotide sequence ID" value="NZ_JABWMJ010000003.1"/>
</dbReference>
<evidence type="ECO:0000313" key="2">
    <source>
        <dbReference type="EMBL" id="NUZ05850.1"/>
    </source>
</evidence>
<protein>
    <submittedName>
        <fullName evidence="2">Uncharacterized protein</fullName>
    </submittedName>
</protein>
<reference evidence="2 3" key="1">
    <citation type="submission" date="2020-06" db="EMBL/GenBank/DDBJ databases">
        <title>Schlegella sp. ID0723 isolated from air conditioner.</title>
        <authorList>
            <person name="Kim D.Y."/>
            <person name="Kim D.-U."/>
        </authorList>
    </citation>
    <scope>NUCLEOTIDE SEQUENCE [LARGE SCALE GENOMIC DNA]</scope>
    <source>
        <strain evidence="2 3">ID0723</strain>
    </source>
</reference>
<gene>
    <name evidence="2" type="ORF">HQN59_08740</name>
</gene>
<feature type="region of interest" description="Disordered" evidence="1">
    <location>
        <begin position="128"/>
        <end position="155"/>
    </location>
</feature>
<proteinExistence type="predicted"/>
<evidence type="ECO:0000256" key="1">
    <source>
        <dbReference type="SAM" id="MobiDB-lite"/>
    </source>
</evidence>
<sequence>MFVDTDGLEAPAGPLLLRVLPSPALASLQAAIAAAVPGQHAVVALHVTLCMSALDAAGLPAPPACVELLDTAPRLTGAEGTTSVWLPLANPSQQALAAFVQALARQARRLDVVEPGRVFHVSLCNRSGERDDSVAEPWRAPSEPLPLEAPARRQR</sequence>
<dbReference type="Proteomes" id="UP000529637">
    <property type="component" value="Unassembled WGS sequence"/>
</dbReference>
<name>A0A7Y6NME9_9BURK</name>
<comment type="caution">
    <text evidence="2">The sequence shown here is derived from an EMBL/GenBank/DDBJ whole genome shotgun (WGS) entry which is preliminary data.</text>
</comment>
<dbReference type="EMBL" id="JABWMJ010000003">
    <property type="protein sequence ID" value="NUZ05850.1"/>
    <property type="molecule type" value="Genomic_DNA"/>
</dbReference>